<reference evidence="2" key="1">
    <citation type="submission" date="2023-01" db="EMBL/GenBank/DDBJ databases">
        <title>Genome assembly of the deep-sea coral Lophelia pertusa.</title>
        <authorList>
            <person name="Herrera S."/>
            <person name="Cordes E."/>
        </authorList>
    </citation>
    <scope>NUCLEOTIDE SEQUENCE</scope>
    <source>
        <strain evidence="2">USNM1676648</strain>
        <tissue evidence="2">Polyp</tissue>
    </source>
</reference>
<evidence type="ECO:0000313" key="3">
    <source>
        <dbReference type="Proteomes" id="UP001163046"/>
    </source>
</evidence>
<dbReference type="EMBL" id="MU825396">
    <property type="protein sequence ID" value="KAJ7394617.1"/>
    <property type="molecule type" value="Genomic_DNA"/>
</dbReference>
<organism evidence="2 3">
    <name type="scientific">Desmophyllum pertusum</name>
    <dbReference type="NCBI Taxonomy" id="174260"/>
    <lineage>
        <taxon>Eukaryota</taxon>
        <taxon>Metazoa</taxon>
        <taxon>Cnidaria</taxon>
        <taxon>Anthozoa</taxon>
        <taxon>Hexacorallia</taxon>
        <taxon>Scleractinia</taxon>
        <taxon>Caryophylliina</taxon>
        <taxon>Caryophylliidae</taxon>
        <taxon>Desmophyllum</taxon>
    </lineage>
</organism>
<gene>
    <name evidence="2" type="ORF">OS493_000435</name>
</gene>
<dbReference type="AlphaFoldDB" id="A0A9X0DBN2"/>
<feature type="compositionally biased region" description="Low complexity" evidence="1">
    <location>
        <begin position="54"/>
        <end position="65"/>
    </location>
</feature>
<comment type="caution">
    <text evidence="2">The sequence shown here is derived from an EMBL/GenBank/DDBJ whole genome shotgun (WGS) entry which is preliminary data.</text>
</comment>
<accession>A0A9X0DBN2</accession>
<sequence length="111" mass="11969">MDFLADDQVPSAIVVSHAVSHTTKPVPRRLFDVNDPEDANGTDCDSVESNVCNQSSASSQLPSSPEKLDTICKHVLQGVFTEKDLQALSAKATQLIKEGSIRDGFDSESFC</sequence>
<feature type="region of interest" description="Disordered" evidence="1">
    <location>
        <begin position="28"/>
        <end position="65"/>
    </location>
</feature>
<protein>
    <submittedName>
        <fullName evidence="2">Uncharacterized protein</fullName>
    </submittedName>
</protein>
<evidence type="ECO:0000313" key="2">
    <source>
        <dbReference type="EMBL" id="KAJ7394617.1"/>
    </source>
</evidence>
<dbReference type="Proteomes" id="UP001163046">
    <property type="component" value="Unassembled WGS sequence"/>
</dbReference>
<proteinExistence type="predicted"/>
<evidence type="ECO:0000256" key="1">
    <source>
        <dbReference type="SAM" id="MobiDB-lite"/>
    </source>
</evidence>
<name>A0A9X0DBN2_9CNID</name>
<keyword evidence="3" id="KW-1185">Reference proteome</keyword>